<dbReference type="NCBIfam" id="TIGR02168">
    <property type="entry name" value="SMC_prok_B"/>
    <property type="match status" value="1"/>
</dbReference>
<evidence type="ECO:0000313" key="10">
    <source>
        <dbReference type="Proteomes" id="UP001143330"/>
    </source>
</evidence>
<comment type="subunit">
    <text evidence="7">Homodimer.</text>
</comment>
<reference evidence="9" key="2">
    <citation type="submission" date="2023-01" db="EMBL/GenBank/DDBJ databases">
        <authorList>
            <person name="Sun Q."/>
            <person name="Evtushenko L."/>
        </authorList>
    </citation>
    <scope>NUCLEOTIDE SEQUENCE</scope>
    <source>
        <strain evidence="9">VKM B-2789</strain>
    </source>
</reference>
<name>A0A9W6NC06_9HYPH</name>
<dbReference type="InterPro" id="IPR036277">
    <property type="entry name" value="SMC_hinge_sf"/>
</dbReference>
<dbReference type="GO" id="GO:0005694">
    <property type="term" value="C:chromosome"/>
    <property type="evidence" value="ECO:0007669"/>
    <property type="project" value="InterPro"/>
</dbReference>
<dbReference type="RefSeq" id="WP_213365091.1">
    <property type="nucleotide sequence ID" value="NZ_BSFM01000014.1"/>
</dbReference>
<dbReference type="InterPro" id="IPR011890">
    <property type="entry name" value="SMC_prok"/>
</dbReference>
<feature type="coiled-coil region" evidence="7">
    <location>
        <begin position="844"/>
        <end position="913"/>
    </location>
</feature>
<reference evidence="9" key="1">
    <citation type="journal article" date="2014" name="Int. J. Syst. Evol. Microbiol.">
        <title>Complete genome sequence of Corynebacterium casei LMG S-19264T (=DSM 44701T), isolated from a smear-ripened cheese.</title>
        <authorList>
            <consortium name="US DOE Joint Genome Institute (JGI-PGF)"/>
            <person name="Walter F."/>
            <person name="Albersmeier A."/>
            <person name="Kalinowski J."/>
            <person name="Ruckert C."/>
        </authorList>
    </citation>
    <scope>NUCLEOTIDE SEQUENCE</scope>
    <source>
        <strain evidence="9">VKM B-2789</strain>
    </source>
</reference>
<dbReference type="Pfam" id="PF06470">
    <property type="entry name" value="SMC_hinge"/>
    <property type="match status" value="1"/>
</dbReference>
<evidence type="ECO:0000256" key="4">
    <source>
        <dbReference type="ARBA" id="ARBA00022840"/>
    </source>
</evidence>
<dbReference type="SMART" id="SM00968">
    <property type="entry name" value="SMC_hinge"/>
    <property type="match status" value="1"/>
</dbReference>
<dbReference type="GO" id="GO:0003677">
    <property type="term" value="F:DNA binding"/>
    <property type="evidence" value="ECO:0007669"/>
    <property type="project" value="UniProtKB-UniRule"/>
</dbReference>
<dbReference type="GO" id="GO:0007062">
    <property type="term" value="P:sister chromatid cohesion"/>
    <property type="evidence" value="ECO:0007669"/>
    <property type="project" value="InterPro"/>
</dbReference>
<comment type="similarity">
    <text evidence="7">Belongs to the SMC family.</text>
</comment>
<dbReference type="HAMAP" id="MF_01894">
    <property type="entry name" value="Smc_prok"/>
    <property type="match status" value="1"/>
</dbReference>
<keyword evidence="3 7" id="KW-0547">Nucleotide-binding</keyword>
<organism evidence="9 10">
    <name type="scientific">Ancylobacter defluvii</name>
    <dbReference type="NCBI Taxonomy" id="1282440"/>
    <lineage>
        <taxon>Bacteria</taxon>
        <taxon>Pseudomonadati</taxon>
        <taxon>Pseudomonadota</taxon>
        <taxon>Alphaproteobacteria</taxon>
        <taxon>Hyphomicrobiales</taxon>
        <taxon>Xanthobacteraceae</taxon>
        <taxon>Ancylobacter</taxon>
    </lineage>
</organism>
<keyword evidence="5 7" id="KW-0175">Coiled coil</keyword>
<dbReference type="SUPFAM" id="SSF75553">
    <property type="entry name" value="Smc hinge domain"/>
    <property type="match status" value="1"/>
</dbReference>
<feature type="coiled-coil region" evidence="7">
    <location>
        <begin position="170"/>
        <end position="211"/>
    </location>
</feature>
<evidence type="ECO:0000256" key="7">
    <source>
        <dbReference type="HAMAP-Rule" id="MF_01894"/>
    </source>
</evidence>
<gene>
    <name evidence="7 9" type="primary">smc</name>
    <name evidence="9" type="ORF">GCM10017653_33580</name>
</gene>
<dbReference type="SUPFAM" id="SSF52540">
    <property type="entry name" value="P-loop containing nucleoside triphosphate hydrolases"/>
    <property type="match status" value="1"/>
</dbReference>
<feature type="coiled-coil region" evidence="7">
    <location>
        <begin position="949"/>
        <end position="1004"/>
    </location>
</feature>
<proteinExistence type="inferred from homology"/>
<comment type="function">
    <text evidence="7">Required for chromosome condensation and partitioning.</text>
</comment>
<dbReference type="Gene3D" id="3.40.50.300">
    <property type="entry name" value="P-loop containing nucleotide triphosphate hydrolases"/>
    <property type="match status" value="2"/>
</dbReference>
<dbReference type="AlphaFoldDB" id="A0A9W6NC06"/>
<dbReference type="InterPro" id="IPR010935">
    <property type="entry name" value="SMC_hinge"/>
</dbReference>
<dbReference type="Proteomes" id="UP001143330">
    <property type="component" value="Unassembled WGS sequence"/>
</dbReference>
<evidence type="ECO:0000259" key="8">
    <source>
        <dbReference type="SMART" id="SM00968"/>
    </source>
</evidence>
<evidence type="ECO:0000256" key="3">
    <source>
        <dbReference type="ARBA" id="ARBA00022741"/>
    </source>
</evidence>
<evidence type="ECO:0000256" key="1">
    <source>
        <dbReference type="ARBA" id="ARBA00004496"/>
    </source>
</evidence>
<evidence type="ECO:0000256" key="2">
    <source>
        <dbReference type="ARBA" id="ARBA00022490"/>
    </source>
</evidence>
<keyword evidence="10" id="KW-1185">Reference proteome</keyword>
<dbReference type="InterPro" id="IPR024704">
    <property type="entry name" value="SMC"/>
</dbReference>
<feature type="coiled-coil region" evidence="7">
    <location>
        <begin position="328"/>
        <end position="500"/>
    </location>
</feature>
<sequence>MKFTRLRLLGFKTFVEPTEMLIEPGLTGVVGPNGCGKSNLVEALRWVMGENSYKAMRAEGMDDVIFGGTATRPARNTAEVMLVIENEDRTAPAIFNDADRLEVSRRIEREAGSSYRVNGREVRARDVQILFADASSGSRSPSMVRQGQIGEIVGSKPTARRRILEEAAGVAGLHARRHEAEMRLRAAEANLARLEDVIGQIGTQLDALRRQSRQASRYRAVSGDIRKAEAALLWLRWSEAAGTLAEASRTLDLAVREVAAGTLAQGEAARAAAVAAHGLPGLREADAAAAAALQRLSLARGELDGEEARASARVAELDRRLAQLAGDLQREAALAADAEGMLARLAEEAAALGEVEAGSVEILEAAQEARVIAEEALAVAEAAFNEATAASAEGAAHRAGAERALREETDRLARLDRELAQLAEQARGLAASAGADRLEERRAAAEAAQEAFAEAEALANEVEAAHVEARAALDHARRPLAEAERTAQRLDTEQRTLMKLLDIGTPKRFPPVLDQITVARGFEAALGAALGDDLDAPAVDFAAAGEAPVRWSPTGQGELPLAPPRPVDPALPSGAVPLADHVEAPAVLARRLAQIGVVARADGPGLLARLAPGQRLVSREGDLWRWDGFAAAADAPTMAARRLAERNRLADLDAQLVAARAEVATHRAALTAAEQALRAAGSMEGHAREARRAALRAMETAREEYARAERAGAERAARKAALDANLERAEAEREQRAIVLEEAREALAALPPSGAAEARLAEARLAVAQHRAELAEARSAAEGLVRERDQRQRRLGAIVHDRESWKARAAGTGERVAAIDARREEAAIERADLDEAPAVFAARRRELLSAIERAEAARREASDSLAAAEAASRQAEQDARAALDALATAREVSARAETRLEGAKQRREDLIREIADTLDGPPESARQIAGLDTDSLEALPDPQAVEAELDRLKRERERLGAVNLRAEEELAEIETQQQGLAAERDDLTEAIKRLRQGISSLNREARERLNASFAVVDGHFRQLFGTLFGGGEAQLILTDSEDPLEAGLDIIAKPPGKKPQSLSLLSGGEQALTAMALIFAVFLTNPSPICVLDEVDAPLDDANVERFCNLLDEMRRLTQTRFVTITHNPITMSRMNRLFGVTMAERGISRLVSVDLATAESFREAS</sequence>
<dbReference type="GO" id="GO:0006260">
    <property type="term" value="P:DNA replication"/>
    <property type="evidence" value="ECO:0007669"/>
    <property type="project" value="UniProtKB-UniRule"/>
</dbReference>
<dbReference type="GO" id="GO:0016887">
    <property type="term" value="F:ATP hydrolysis activity"/>
    <property type="evidence" value="ECO:0007669"/>
    <property type="project" value="InterPro"/>
</dbReference>
<comment type="domain">
    <text evidence="7">Contains large globular domains required for ATP hydrolysis at each terminus and a third globular domain forming a flexible hinge near the middle of the molecule. These domains are separated by coiled-coil structures.</text>
</comment>
<dbReference type="GO" id="GO:0005524">
    <property type="term" value="F:ATP binding"/>
    <property type="evidence" value="ECO:0007669"/>
    <property type="project" value="UniProtKB-UniRule"/>
</dbReference>
<comment type="subcellular location">
    <subcellularLocation>
        <location evidence="1 7">Cytoplasm</location>
    </subcellularLocation>
</comment>
<dbReference type="GO" id="GO:0005737">
    <property type="term" value="C:cytoplasm"/>
    <property type="evidence" value="ECO:0007669"/>
    <property type="project" value="UniProtKB-SubCell"/>
</dbReference>
<feature type="binding site" evidence="7">
    <location>
        <begin position="32"/>
        <end position="39"/>
    </location>
    <ligand>
        <name>ATP</name>
        <dbReference type="ChEBI" id="CHEBI:30616"/>
    </ligand>
</feature>
<dbReference type="PANTHER" id="PTHR43977">
    <property type="entry name" value="STRUCTURAL MAINTENANCE OF CHROMOSOMES PROTEIN 3"/>
    <property type="match status" value="1"/>
</dbReference>
<dbReference type="Pfam" id="PF02463">
    <property type="entry name" value="SMC_N"/>
    <property type="match status" value="1"/>
</dbReference>
<keyword evidence="4 7" id="KW-0067">ATP-binding</keyword>
<accession>A0A9W6NC06</accession>
<dbReference type="InterPro" id="IPR027417">
    <property type="entry name" value="P-loop_NTPase"/>
</dbReference>
<evidence type="ECO:0000313" key="9">
    <source>
        <dbReference type="EMBL" id="GLK85288.1"/>
    </source>
</evidence>
<dbReference type="PIRSF" id="PIRSF005719">
    <property type="entry name" value="SMC"/>
    <property type="match status" value="1"/>
</dbReference>
<dbReference type="FunFam" id="3.40.50.300:FF:000901">
    <property type="entry name" value="Chromosome partition protein Smc"/>
    <property type="match status" value="1"/>
</dbReference>
<dbReference type="CDD" id="cd03278">
    <property type="entry name" value="ABC_SMC_barmotin"/>
    <property type="match status" value="1"/>
</dbReference>
<dbReference type="GO" id="GO:0030261">
    <property type="term" value="P:chromosome condensation"/>
    <property type="evidence" value="ECO:0007669"/>
    <property type="project" value="InterPro"/>
</dbReference>
<dbReference type="InterPro" id="IPR003395">
    <property type="entry name" value="RecF/RecN/SMC_N"/>
</dbReference>
<keyword evidence="2 7" id="KW-0963">Cytoplasm</keyword>
<dbReference type="EMBL" id="BSFM01000014">
    <property type="protein sequence ID" value="GLK85288.1"/>
    <property type="molecule type" value="Genomic_DNA"/>
</dbReference>
<feature type="domain" description="SMC hinge" evidence="8">
    <location>
        <begin position="506"/>
        <end position="607"/>
    </location>
</feature>
<dbReference type="GO" id="GO:0007059">
    <property type="term" value="P:chromosome segregation"/>
    <property type="evidence" value="ECO:0007669"/>
    <property type="project" value="UniProtKB-UniRule"/>
</dbReference>
<feature type="coiled-coil region" evidence="7">
    <location>
        <begin position="649"/>
        <end position="794"/>
    </location>
</feature>
<keyword evidence="6 7" id="KW-0238">DNA-binding</keyword>
<evidence type="ECO:0000256" key="5">
    <source>
        <dbReference type="ARBA" id="ARBA00023054"/>
    </source>
</evidence>
<comment type="caution">
    <text evidence="9">The sequence shown here is derived from an EMBL/GenBank/DDBJ whole genome shotgun (WGS) entry which is preliminary data.</text>
</comment>
<evidence type="ECO:0000256" key="6">
    <source>
        <dbReference type="ARBA" id="ARBA00023125"/>
    </source>
</evidence>
<protein>
    <recommendedName>
        <fullName evidence="7">Chromosome partition protein Smc</fullName>
    </recommendedName>
</protein>